<keyword evidence="3" id="KW-1185">Reference proteome</keyword>
<evidence type="ECO:0000313" key="2">
    <source>
        <dbReference type="EMBL" id="MCO6414667.1"/>
    </source>
</evidence>
<dbReference type="Proteomes" id="UP001523392">
    <property type="component" value="Unassembled WGS sequence"/>
</dbReference>
<feature type="region of interest" description="Disordered" evidence="1">
    <location>
        <begin position="38"/>
        <end position="82"/>
    </location>
</feature>
<comment type="caution">
    <text evidence="2">The sequence shown here is derived from an EMBL/GenBank/DDBJ whole genome shotgun (WGS) entry which is preliminary data.</text>
</comment>
<name>A0ABT1CYF1_9PROT</name>
<evidence type="ECO:0000313" key="3">
    <source>
        <dbReference type="Proteomes" id="UP001523392"/>
    </source>
</evidence>
<reference evidence="2 3" key="1">
    <citation type="submission" date="2021-12" db="EMBL/GenBank/DDBJ databases">
        <title>Siccirubricoccus leaddurans sp. nov., a high concentration Zn2+ tolerance bacterium.</title>
        <authorList>
            <person name="Cao Y."/>
        </authorList>
    </citation>
    <scope>NUCLEOTIDE SEQUENCE [LARGE SCALE GENOMIC DNA]</scope>
    <source>
        <strain evidence="2 3">KC 17139</strain>
    </source>
</reference>
<organism evidence="2 3">
    <name type="scientific">Siccirubricoccus soli</name>
    <dbReference type="NCBI Taxonomy" id="2899147"/>
    <lineage>
        <taxon>Bacteria</taxon>
        <taxon>Pseudomonadati</taxon>
        <taxon>Pseudomonadota</taxon>
        <taxon>Alphaproteobacteria</taxon>
        <taxon>Acetobacterales</taxon>
        <taxon>Roseomonadaceae</taxon>
        <taxon>Siccirubricoccus</taxon>
    </lineage>
</organism>
<dbReference type="RefSeq" id="WP_252951256.1">
    <property type="nucleotide sequence ID" value="NZ_JAFIRR010000005.1"/>
</dbReference>
<accession>A0ABT1CYF1</accession>
<dbReference type="EMBL" id="JAFIRR010000005">
    <property type="protein sequence ID" value="MCO6414667.1"/>
    <property type="molecule type" value="Genomic_DNA"/>
</dbReference>
<feature type="compositionally biased region" description="Pro residues" evidence="1">
    <location>
        <begin position="52"/>
        <end position="66"/>
    </location>
</feature>
<evidence type="ECO:0008006" key="4">
    <source>
        <dbReference type="Google" id="ProtNLM"/>
    </source>
</evidence>
<protein>
    <recommendedName>
        <fullName evidence="4">NIPSNAP domain-containing protein</fullName>
    </recommendedName>
</protein>
<evidence type="ECO:0000256" key="1">
    <source>
        <dbReference type="SAM" id="MobiDB-lite"/>
    </source>
</evidence>
<sequence>MAENELEDIKALLRRGGLRGAPEVVEIRPEIRSAGAWHLIDPDYEPDRPAQPSQPPTGTPQTPAPTTPGAEQPQEPAPQPGFAPGMMLRQVTYFVPTAEAARFQDWLFRNERYLHQLAPKGVTYLGTYGVFGKGGTYATFWRYDSFAAIQRMAQAVSDPLSDFGGFLRVLQQYPQIRVASDYAEQLYLPAQSSGLLTPGVTRDEQPGGARAPHG</sequence>
<gene>
    <name evidence="2" type="ORF">JYK14_00535</name>
</gene>
<proteinExistence type="predicted"/>